<reference evidence="1" key="2">
    <citation type="journal article" date="2015" name="Fish Shellfish Immunol.">
        <title>Early steps in the European eel (Anguilla anguilla)-Vibrio vulnificus interaction in the gills: Role of the RtxA13 toxin.</title>
        <authorList>
            <person name="Callol A."/>
            <person name="Pajuelo D."/>
            <person name="Ebbesson L."/>
            <person name="Teles M."/>
            <person name="MacKenzie S."/>
            <person name="Amaro C."/>
        </authorList>
    </citation>
    <scope>NUCLEOTIDE SEQUENCE</scope>
</reference>
<proteinExistence type="predicted"/>
<dbReference type="AlphaFoldDB" id="A0A0E9UF17"/>
<name>A0A0E9UF17_ANGAN</name>
<protein>
    <submittedName>
        <fullName evidence="1">Uncharacterized protein</fullName>
    </submittedName>
</protein>
<sequence>MRGVSYSGSLKTPYMNPPVWQVVHSWP</sequence>
<organism evidence="1">
    <name type="scientific">Anguilla anguilla</name>
    <name type="common">European freshwater eel</name>
    <name type="synonym">Muraena anguilla</name>
    <dbReference type="NCBI Taxonomy" id="7936"/>
    <lineage>
        <taxon>Eukaryota</taxon>
        <taxon>Metazoa</taxon>
        <taxon>Chordata</taxon>
        <taxon>Craniata</taxon>
        <taxon>Vertebrata</taxon>
        <taxon>Euteleostomi</taxon>
        <taxon>Actinopterygii</taxon>
        <taxon>Neopterygii</taxon>
        <taxon>Teleostei</taxon>
        <taxon>Anguilliformes</taxon>
        <taxon>Anguillidae</taxon>
        <taxon>Anguilla</taxon>
    </lineage>
</organism>
<evidence type="ECO:0000313" key="1">
    <source>
        <dbReference type="EMBL" id="JAH63548.1"/>
    </source>
</evidence>
<accession>A0A0E9UF17</accession>
<dbReference type="EMBL" id="GBXM01045029">
    <property type="protein sequence ID" value="JAH63548.1"/>
    <property type="molecule type" value="Transcribed_RNA"/>
</dbReference>
<reference evidence="1" key="1">
    <citation type="submission" date="2014-11" db="EMBL/GenBank/DDBJ databases">
        <authorList>
            <person name="Amaro Gonzalez C."/>
        </authorList>
    </citation>
    <scope>NUCLEOTIDE SEQUENCE</scope>
</reference>